<gene>
    <name evidence="3" type="ORF">QQX02_05460</name>
</gene>
<evidence type="ECO:0000259" key="2">
    <source>
        <dbReference type="Pfam" id="PF00296"/>
    </source>
</evidence>
<feature type="domain" description="Luciferase-like" evidence="2">
    <location>
        <begin position="13"/>
        <end position="254"/>
    </location>
</feature>
<comment type="caution">
    <text evidence="3">The sequence shown here is derived from an EMBL/GenBank/DDBJ whole genome shotgun (WGS) entry which is preliminary data.</text>
</comment>
<sequence length="362" mass="39048">MLNIGFLSFGWWSGAPGSRVRTASELMHDTIRLAEAAEDAALDGAWIRIHHYEQNTSSPFPLLAAMGARTSRVELGTGVINMRYENPLYMAEAAGTADLIAGGRLQLGVSRGSPEPAADGPGTFGYPLPVGKRPVEDAAERIAKFRDAISGTGIAEPGANAHVRPGTKLAITPQSPGLTKRIWYGAGGEESARTVGELGMNLMSSTLVEGGTGEPLGVIQSRQIDAFRSAWADARHEGVPRVSVSRSIQPIVDDETALYFGPTLERDRMGANRDQVGSIDTFIATFGKTYVGDLDKLERELRDDEAVMSSDTLLVTIPNQLGADFNHRTFFALKELRDRLAPHHTGPHRSDSSSGLRGFERH</sequence>
<reference evidence="3" key="1">
    <citation type="submission" date="2023-06" db="EMBL/GenBank/DDBJ databases">
        <title>Egi l300058.</title>
        <authorList>
            <person name="Gao L."/>
            <person name="Fang B.-Z."/>
            <person name="Li W.-J."/>
        </authorList>
    </citation>
    <scope>NUCLEOTIDE SEQUENCE</scope>
    <source>
        <strain evidence="3">EGI L300058</strain>
    </source>
</reference>
<dbReference type="EMBL" id="JAUHQA010000001">
    <property type="protein sequence ID" value="MDN4480368.1"/>
    <property type="molecule type" value="Genomic_DNA"/>
</dbReference>
<protein>
    <submittedName>
        <fullName evidence="3">LLM class flavin-dependent oxidoreductase</fullName>
        <ecNumber evidence="3">1.-.-.-</ecNumber>
    </submittedName>
</protein>
<dbReference type="InterPro" id="IPR050766">
    <property type="entry name" value="Bact_Lucif_Oxidored"/>
</dbReference>
<keyword evidence="3" id="KW-0560">Oxidoreductase</keyword>
<evidence type="ECO:0000313" key="4">
    <source>
        <dbReference type="Proteomes" id="UP001172708"/>
    </source>
</evidence>
<dbReference type="GO" id="GO:0016491">
    <property type="term" value="F:oxidoreductase activity"/>
    <property type="evidence" value="ECO:0007669"/>
    <property type="project" value="UniProtKB-KW"/>
</dbReference>
<dbReference type="Proteomes" id="UP001172708">
    <property type="component" value="Unassembled WGS sequence"/>
</dbReference>
<feature type="region of interest" description="Disordered" evidence="1">
    <location>
        <begin position="341"/>
        <end position="362"/>
    </location>
</feature>
<proteinExistence type="predicted"/>
<dbReference type="Gene3D" id="3.20.20.30">
    <property type="entry name" value="Luciferase-like domain"/>
    <property type="match status" value="1"/>
</dbReference>
<dbReference type="RefSeq" id="WP_301141742.1">
    <property type="nucleotide sequence ID" value="NZ_JAUHQA010000001.1"/>
</dbReference>
<dbReference type="SUPFAM" id="SSF51679">
    <property type="entry name" value="Bacterial luciferase-like"/>
    <property type="match status" value="1"/>
</dbReference>
<dbReference type="PANTHER" id="PTHR30137:SF15">
    <property type="entry name" value="BLL6902 PROTEIN"/>
    <property type="match status" value="1"/>
</dbReference>
<name>A0ABT8GG01_9MICO</name>
<evidence type="ECO:0000313" key="3">
    <source>
        <dbReference type="EMBL" id="MDN4480368.1"/>
    </source>
</evidence>
<dbReference type="InterPro" id="IPR011251">
    <property type="entry name" value="Luciferase-like_dom"/>
</dbReference>
<accession>A0ABT8GG01</accession>
<keyword evidence="4" id="KW-1185">Reference proteome</keyword>
<organism evidence="3 4">
    <name type="scientific">Demequina muriae</name>
    <dbReference type="NCBI Taxonomy" id="3051664"/>
    <lineage>
        <taxon>Bacteria</taxon>
        <taxon>Bacillati</taxon>
        <taxon>Actinomycetota</taxon>
        <taxon>Actinomycetes</taxon>
        <taxon>Micrococcales</taxon>
        <taxon>Demequinaceae</taxon>
        <taxon>Demequina</taxon>
    </lineage>
</organism>
<evidence type="ECO:0000256" key="1">
    <source>
        <dbReference type="SAM" id="MobiDB-lite"/>
    </source>
</evidence>
<dbReference type="InterPro" id="IPR036661">
    <property type="entry name" value="Luciferase-like_sf"/>
</dbReference>
<dbReference type="Pfam" id="PF00296">
    <property type="entry name" value="Bac_luciferase"/>
    <property type="match status" value="1"/>
</dbReference>
<dbReference type="EC" id="1.-.-.-" evidence="3"/>
<dbReference type="PANTHER" id="PTHR30137">
    <property type="entry name" value="LUCIFERASE-LIKE MONOOXYGENASE"/>
    <property type="match status" value="1"/>
</dbReference>